<sequence length="90" mass="10056">MQQKCWASSIDCCMHAYDATLKLPTCSTYVSEPSTWSTKSARSIVACMHDATLKLPTCSTYVSEPPTWSTNSLEMATRNTSMIKFSMLLF</sequence>
<organism evidence="2">
    <name type="scientific">Arabidopsis lyrata subsp. lyrata</name>
    <name type="common">Lyre-leaved rock-cress</name>
    <dbReference type="NCBI Taxonomy" id="81972"/>
    <lineage>
        <taxon>Eukaryota</taxon>
        <taxon>Viridiplantae</taxon>
        <taxon>Streptophyta</taxon>
        <taxon>Embryophyta</taxon>
        <taxon>Tracheophyta</taxon>
        <taxon>Spermatophyta</taxon>
        <taxon>Magnoliopsida</taxon>
        <taxon>eudicotyledons</taxon>
        <taxon>Gunneridae</taxon>
        <taxon>Pentapetalae</taxon>
        <taxon>rosids</taxon>
        <taxon>malvids</taxon>
        <taxon>Brassicales</taxon>
        <taxon>Brassicaceae</taxon>
        <taxon>Camelineae</taxon>
        <taxon>Arabidopsis</taxon>
    </lineage>
</organism>
<dbReference type="Proteomes" id="UP000008694">
    <property type="component" value="Unassembled WGS sequence"/>
</dbReference>
<evidence type="ECO:0000313" key="1">
    <source>
        <dbReference type="EMBL" id="EFH49302.1"/>
    </source>
</evidence>
<name>D7M795_ARALL</name>
<keyword evidence="2" id="KW-1185">Reference proteome</keyword>
<evidence type="ECO:0000313" key="2">
    <source>
        <dbReference type="Proteomes" id="UP000008694"/>
    </source>
</evidence>
<gene>
    <name evidence="1" type="ORF">ARALYDRAFT_908086</name>
</gene>
<reference evidence="2" key="1">
    <citation type="journal article" date="2011" name="Nat. Genet.">
        <title>The Arabidopsis lyrata genome sequence and the basis of rapid genome size change.</title>
        <authorList>
            <person name="Hu T.T."/>
            <person name="Pattyn P."/>
            <person name="Bakker E.G."/>
            <person name="Cao J."/>
            <person name="Cheng J.-F."/>
            <person name="Clark R.M."/>
            <person name="Fahlgren N."/>
            <person name="Fawcett J.A."/>
            <person name="Grimwood J."/>
            <person name="Gundlach H."/>
            <person name="Haberer G."/>
            <person name="Hollister J.D."/>
            <person name="Ossowski S."/>
            <person name="Ottilar R.P."/>
            <person name="Salamov A.A."/>
            <person name="Schneeberger K."/>
            <person name="Spannagl M."/>
            <person name="Wang X."/>
            <person name="Yang L."/>
            <person name="Nasrallah M.E."/>
            <person name="Bergelson J."/>
            <person name="Carrington J.C."/>
            <person name="Gaut B.S."/>
            <person name="Schmutz J."/>
            <person name="Mayer K.F.X."/>
            <person name="Van de Peer Y."/>
            <person name="Grigoriev I.V."/>
            <person name="Nordborg M."/>
            <person name="Weigel D."/>
            <person name="Guo Y.-L."/>
        </authorList>
    </citation>
    <scope>NUCLEOTIDE SEQUENCE [LARGE SCALE GENOMIC DNA]</scope>
    <source>
        <strain evidence="2">cv. MN47</strain>
    </source>
</reference>
<dbReference type="Gramene" id="scaffold_600143.1">
    <property type="protein sequence ID" value="scaffold_600143.1"/>
    <property type="gene ID" value="scaffold_600143.1"/>
</dbReference>
<dbReference type="HOGENOM" id="CLU_2443837_0_0_1"/>
<dbReference type="AlphaFoldDB" id="D7M795"/>
<accession>D7M795</accession>
<dbReference type="EMBL" id="GL348718">
    <property type="protein sequence ID" value="EFH49302.1"/>
    <property type="molecule type" value="Genomic_DNA"/>
</dbReference>
<proteinExistence type="predicted"/>
<protein>
    <submittedName>
        <fullName evidence="1">Predicted protein</fullName>
    </submittedName>
</protein>